<dbReference type="Proteomes" id="UP000324748">
    <property type="component" value="Unassembled WGS sequence"/>
</dbReference>
<accession>A0A5B0QJ95</accession>
<comment type="caution">
    <text evidence="1">The sequence shown here is derived from an EMBL/GenBank/DDBJ whole genome shotgun (WGS) entry which is preliminary data.</text>
</comment>
<dbReference type="EMBL" id="VSWC01000015">
    <property type="protein sequence ID" value="KAA1113401.1"/>
    <property type="molecule type" value="Genomic_DNA"/>
</dbReference>
<organism evidence="1 2">
    <name type="scientific">Puccinia graminis f. sp. tritici</name>
    <dbReference type="NCBI Taxonomy" id="56615"/>
    <lineage>
        <taxon>Eukaryota</taxon>
        <taxon>Fungi</taxon>
        <taxon>Dikarya</taxon>
        <taxon>Basidiomycota</taxon>
        <taxon>Pucciniomycotina</taxon>
        <taxon>Pucciniomycetes</taxon>
        <taxon>Pucciniales</taxon>
        <taxon>Pucciniaceae</taxon>
        <taxon>Puccinia</taxon>
    </lineage>
</organism>
<evidence type="ECO:0000313" key="2">
    <source>
        <dbReference type="Proteomes" id="UP000324748"/>
    </source>
</evidence>
<keyword evidence="2" id="KW-1185">Reference proteome</keyword>
<sequence>MELEAGDLKRDHTIYKPALVSAEGESTYTSSNLENTQGAKKWEVEKSTKKYHNTATWSVPKVQVRSCGEPNPVLILGARKT</sequence>
<name>A0A5B0QJ95_PUCGR</name>
<protein>
    <submittedName>
        <fullName evidence="1">Uncharacterized protein</fullName>
    </submittedName>
</protein>
<gene>
    <name evidence="1" type="ORF">PGT21_030709</name>
</gene>
<evidence type="ECO:0000313" key="1">
    <source>
        <dbReference type="EMBL" id="KAA1113401.1"/>
    </source>
</evidence>
<reference evidence="1 2" key="1">
    <citation type="submission" date="2019-05" db="EMBL/GenBank/DDBJ databases">
        <title>Emergence of the Ug99 lineage of the wheat stem rust pathogen through somatic hybridization.</title>
        <authorList>
            <person name="Li F."/>
            <person name="Upadhyaya N.M."/>
            <person name="Sperschneider J."/>
            <person name="Matny O."/>
            <person name="Nguyen-Phuc H."/>
            <person name="Mago R."/>
            <person name="Raley C."/>
            <person name="Miller M.E."/>
            <person name="Silverstein K.A.T."/>
            <person name="Henningsen E."/>
            <person name="Hirsch C.D."/>
            <person name="Visser B."/>
            <person name="Pretorius Z.A."/>
            <person name="Steffenson B.J."/>
            <person name="Schwessinger B."/>
            <person name="Dodds P.N."/>
            <person name="Figueroa M."/>
        </authorList>
    </citation>
    <scope>NUCLEOTIDE SEQUENCE [LARGE SCALE GENOMIC DNA]</scope>
    <source>
        <strain evidence="1">21-0</strain>
    </source>
</reference>
<dbReference type="AlphaFoldDB" id="A0A5B0QJ95"/>
<proteinExistence type="predicted"/>